<keyword evidence="5" id="KW-0472">Membrane</keyword>
<sequence length="565" mass="61518">MSLQNRLIGSFGVMSAIVLVAASVGWLGISRLNKHIDTLTKNSLPSVAGIWKINEGQTQIQSSMRVLVNPEISENDKEAELTRIKKAWEQIDVGFKQYESTPQTPEEARLYKSAFQPHWEDWKTDQERFLQLYEEAKQSGLTESEVQTLNRFLSQQERPTFNAATEDLLKLLDTNTEVAKAAQVMAIQDSNQTSFWVIFTLVTGPTVAIALGIYLSRTIAKPLGAKVANVVVVAEQISAGDLTTQVESANNSNDEVDKLLVAFQSMTHNLNSLIRQVQQSGIQVTTSATKIAASGKQLEATVTEQVAATNEVVVTAKEIAATSGELANTMEEVATMSQETTVAAATNQEDLLRMATTMRQLVAATNSISAKLEIISEKANNINSVVNTITKVADQTNLLSLNAAIEAEKAGEYGLGFAVVAREIRRLADQTAVATLDIEQMVKEMQSSVSTGVMEMDKFTKEVGRGVEDVGTISEQLGEIIEQVQALSPRFSVVNQGMEAQSQGAQQISEAMVQLSETSVQTADALQEINRAIEQLNQAAQGLRQEISRFKVGAIALEPQPAYSY</sequence>
<comment type="similarity">
    <text evidence="2">Belongs to the methyl-accepting chemotaxis (MCP) protein family.</text>
</comment>
<evidence type="ECO:0000259" key="6">
    <source>
        <dbReference type="PROSITE" id="PS50111"/>
    </source>
</evidence>
<evidence type="ECO:0000256" key="2">
    <source>
        <dbReference type="ARBA" id="ARBA00029447"/>
    </source>
</evidence>
<dbReference type="PROSITE" id="PS50111">
    <property type="entry name" value="CHEMOTAXIS_TRANSDUC_2"/>
    <property type="match status" value="1"/>
</dbReference>
<accession>A0ABV0J796</accession>
<dbReference type="SMART" id="SM00304">
    <property type="entry name" value="HAMP"/>
    <property type="match status" value="1"/>
</dbReference>
<keyword evidence="5" id="KW-0812">Transmembrane</keyword>
<organism evidence="8 9">
    <name type="scientific">Trichocoleus desertorum GB2-A4</name>
    <dbReference type="NCBI Taxonomy" id="2933944"/>
    <lineage>
        <taxon>Bacteria</taxon>
        <taxon>Bacillati</taxon>
        <taxon>Cyanobacteriota</taxon>
        <taxon>Cyanophyceae</taxon>
        <taxon>Leptolyngbyales</taxon>
        <taxon>Trichocoleusaceae</taxon>
        <taxon>Trichocoleus</taxon>
    </lineage>
</organism>
<feature type="domain" description="Methyl-accepting transducer" evidence="6">
    <location>
        <begin position="280"/>
        <end position="516"/>
    </location>
</feature>
<dbReference type="Gene3D" id="1.10.287.950">
    <property type="entry name" value="Methyl-accepting chemotaxis protein"/>
    <property type="match status" value="1"/>
</dbReference>
<protein>
    <submittedName>
        <fullName evidence="8">Methyl-accepting chemotaxis protein</fullName>
    </submittedName>
</protein>
<dbReference type="InterPro" id="IPR024478">
    <property type="entry name" value="HlyB_4HB_MCP"/>
</dbReference>
<keyword evidence="1 3" id="KW-0807">Transducer</keyword>
<reference evidence="8 9" key="1">
    <citation type="submission" date="2022-04" db="EMBL/GenBank/DDBJ databases">
        <title>Positive selection, recombination, and allopatry shape intraspecific diversity of widespread and dominant cyanobacteria.</title>
        <authorList>
            <person name="Wei J."/>
            <person name="Shu W."/>
            <person name="Hu C."/>
        </authorList>
    </citation>
    <scope>NUCLEOTIDE SEQUENCE [LARGE SCALE GENOMIC DNA]</scope>
    <source>
        <strain evidence="8 9">GB2-A4</strain>
    </source>
</reference>
<name>A0ABV0J796_9CYAN</name>
<dbReference type="InterPro" id="IPR003660">
    <property type="entry name" value="HAMP_dom"/>
</dbReference>
<evidence type="ECO:0000259" key="7">
    <source>
        <dbReference type="PROSITE" id="PS50885"/>
    </source>
</evidence>
<dbReference type="RefSeq" id="WP_242016913.1">
    <property type="nucleotide sequence ID" value="NZ_JAMPKM010000005.1"/>
</dbReference>
<feature type="coiled-coil region" evidence="4">
    <location>
        <begin position="526"/>
        <end position="553"/>
    </location>
</feature>
<keyword evidence="9" id="KW-1185">Reference proteome</keyword>
<dbReference type="Pfam" id="PF00015">
    <property type="entry name" value="MCPsignal"/>
    <property type="match status" value="1"/>
</dbReference>
<evidence type="ECO:0000256" key="3">
    <source>
        <dbReference type="PROSITE-ProRule" id="PRU00284"/>
    </source>
</evidence>
<evidence type="ECO:0000313" key="8">
    <source>
        <dbReference type="EMBL" id="MEP0817646.1"/>
    </source>
</evidence>
<comment type="caution">
    <text evidence="8">The sequence shown here is derived from an EMBL/GenBank/DDBJ whole genome shotgun (WGS) entry which is preliminary data.</text>
</comment>
<dbReference type="Proteomes" id="UP001464891">
    <property type="component" value="Unassembled WGS sequence"/>
</dbReference>
<dbReference type="Pfam" id="PF12729">
    <property type="entry name" value="4HB_MCP_1"/>
    <property type="match status" value="1"/>
</dbReference>
<evidence type="ECO:0000313" key="9">
    <source>
        <dbReference type="Proteomes" id="UP001464891"/>
    </source>
</evidence>
<evidence type="ECO:0000256" key="4">
    <source>
        <dbReference type="SAM" id="Coils"/>
    </source>
</evidence>
<keyword evidence="4" id="KW-0175">Coiled coil</keyword>
<dbReference type="PANTHER" id="PTHR32089:SF120">
    <property type="entry name" value="METHYL-ACCEPTING CHEMOTAXIS PROTEIN TLPQ"/>
    <property type="match status" value="1"/>
</dbReference>
<evidence type="ECO:0000256" key="1">
    <source>
        <dbReference type="ARBA" id="ARBA00023224"/>
    </source>
</evidence>
<dbReference type="EMBL" id="JAMPKM010000005">
    <property type="protein sequence ID" value="MEP0817646.1"/>
    <property type="molecule type" value="Genomic_DNA"/>
</dbReference>
<gene>
    <name evidence="8" type="ORF">NC998_11105</name>
</gene>
<dbReference type="PROSITE" id="PS50885">
    <property type="entry name" value="HAMP"/>
    <property type="match status" value="1"/>
</dbReference>
<dbReference type="InterPro" id="IPR004089">
    <property type="entry name" value="MCPsignal_dom"/>
</dbReference>
<proteinExistence type="inferred from homology"/>
<dbReference type="SMART" id="SM00283">
    <property type="entry name" value="MA"/>
    <property type="match status" value="1"/>
</dbReference>
<evidence type="ECO:0000256" key="5">
    <source>
        <dbReference type="SAM" id="Phobius"/>
    </source>
</evidence>
<feature type="transmembrane region" description="Helical" evidence="5">
    <location>
        <begin position="7"/>
        <end position="29"/>
    </location>
</feature>
<dbReference type="CDD" id="cd06225">
    <property type="entry name" value="HAMP"/>
    <property type="match status" value="1"/>
</dbReference>
<feature type="domain" description="HAMP" evidence="7">
    <location>
        <begin position="221"/>
        <end position="275"/>
    </location>
</feature>
<dbReference type="PANTHER" id="PTHR32089">
    <property type="entry name" value="METHYL-ACCEPTING CHEMOTAXIS PROTEIN MCPB"/>
    <property type="match status" value="1"/>
</dbReference>
<keyword evidence="5" id="KW-1133">Transmembrane helix</keyword>
<dbReference type="SUPFAM" id="SSF58104">
    <property type="entry name" value="Methyl-accepting chemotaxis protein (MCP) signaling domain"/>
    <property type="match status" value="1"/>
</dbReference>